<dbReference type="STRING" id="1650663.GCA_001486665_01119"/>
<dbReference type="EMBL" id="SLUM01000009">
    <property type="protein sequence ID" value="TCL57774.1"/>
    <property type="molecule type" value="Genomic_DNA"/>
</dbReference>
<dbReference type="PROSITE" id="PS51257">
    <property type="entry name" value="PROKAR_LIPOPROTEIN"/>
    <property type="match status" value="1"/>
</dbReference>
<accession>A0A4R1QY78</accession>
<name>A0A4R1QY78_9FIRM</name>
<evidence type="ECO:0000313" key="3">
    <source>
        <dbReference type="Proteomes" id="UP000295184"/>
    </source>
</evidence>
<organism evidence="2 3">
    <name type="scientific">Allofournierella massiliensis</name>
    <dbReference type="NCBI Taxonomy" id="1650663"/>
    <lineage>
        <taxon>Bacteria</taxon>
        <taxon>Bacillati</taxon>
        <taxon>Bacillota</taxon>
        <taxon>Clostridia</taxon>
        <taxon>Eubacteriales</taxon>
        <taxon>Oscillospiraceae</taxon>
        <taxon>Allofournierella</taxon>
    </lineage>
</organism>
<protein>
    <recommendedName>
        <fullName evidence="4">WG repeat protein</fullName>
    </recommendedName>
</protein>
<comment type="caution">
    <text evidence="2">The sequence shown here is derived from an EMBL/GenBank/DDBJ whole genome shotgun (WGS) entry which is preliminary data.</text>
</comment>
<evidence type="ECO:0008006" key="4">
    <source>
        <dbReference type="Google" id="ProtNLM"/>
    </source>
</evidence>
<proteinExistence type="predicted"/>
<sequence length="409" mass="45426">MTGKGRGFVRSRKGILALVLTVALLAGCGQPAAEMVSIPATPAPTPEVSQTQVLRSIDGQSYYTQTTCYDLKTMTACDWRPELPAGYQMTGEGPVSDGQALYFLMSREGDLTGQALGRMPLEGGDVQILYKCGEREQIGIAYTDGAGEDCKRPVLLRSGERRCFLVHRWTGEEGNSTWLYGWDLESGVCEPVKQLGSHVRFWGEYQGRAVLEDSREPEAGLFQLDADTGELTVLLSGENTEAAELFLGPPLLIRENFVCMGTMFADNPDGKERVYCLDLKTGAIRQLASSDDGYLLIRMQDIWDGKLRVRGTEGYESGLWYVDCVTGQRVEGALADESGIPLHIRAQIGEYYLIDVPSEQMAEYLWLNENGEPVYSRDIGRKLALIAKEDYWAGQPDYQTFEREARETE</sequence>
<gene>
    <name evidence="2" type="ORF">EDD77_10948</name>
</gene>
<feature type="chain" id="PRO_5038577675" description="WG repeat protein" evidence="1">
    <location>
        <begin position="33"/>
        <end position="409"/>
    </location>
</feature>
<dbReference type="AlphaFoldDB" id="A0A4R1QY78"/>
<evidence type="ECO:0000256" key="1">
    <source>
        <dbReference type="SAM" id="SignalP"/>
    </source>
</evidence>
<dbReference type="Proteomes" id="UP000295184">
    <property type="component" value="Unassembled WGS sequence"/>
</dbReference>
<reference evidence="2 3" key="1">
    <citation type="submission" date="2019-03" db="EMBL/GenBank/DDBJ databases">
        <title>Genomic Encyclopedia of Type Strains, Phase IV (KMG-IV): sequencing the most valuable type-strain genomes for metagenomic binning, comparative biology and taxonomic classification.</title>
        <authorList>
            <person name="Goeker M."/>
        </authorList>
    </citation>
    <scope>NUCLEOTIDE SEQUENCE [LARGE SCALE GENOMIC DNA]</scope>
    <source>
        <strain evidence="2 3">DSM 100451</strain>
    </source>
</reference>
<evidence type="ECO:0000313" key="2">
    <source>
        <dbReference type="EMBL" id="TCL57774.1"/>
    </source>
</evidence>
<keyword evidence="1" id="KW-0732">Signal</keyword>
<feature type="signal peptide" evidence="1">
    <location>
        <begin position="1"/>
        <end position="32"/>
    </location>
</feature>